<dbReference type="GO" id="GO:0005737">
    <property type="term" value="C:cytoplasm"/>
    <property type="evidence" value="ECO:0007669"/>
    <property type="project" value="UniProtKB-SubCell"/>
</dbReference>
<dbReference type="eggNOG" id="COG0503">
    <property type="taxonomic scope" value="Bacteria"/>
</dbReference>
<comment type="function">
    <text evidence="2 12">Catalyzes a salvage reaction resulting in the formation of AMP, that is energically less costly than de novo synthesis.</text>
</comment>
<feature type="domain" description="Phosphoribosyltransferase" evidence="13">
    <location>
        <begin position="25"/>
        <end position="150"/>
    </location>
</feature>
<dbReference type="PANTHER" id="PTHR32315:SF3">
    <property type="entry name" value="ADENINE PHOSPHORIBOSYLTRANSFERASE"/>
    <property type="match status" value="1"/>
</dbReference>
<dbReference type="NCBIfam" id="TIGR01090">
    <property type="entry name" value="apt"/>
    <property type="match status" value="1"/>
</dbReference>
<dbReference type="NCBIfam" id="NF002636">
    <property type="entry name" value="PRK02304.1-5"/>
    <property type="match status" value="1"/>
</dbReference>
<dbReference type="CDD" id="cd06223">
    <property type="entry name" value="PRTases_typeI"/>
    <property type="match status" value="1"/>
</dbReference>
<evidence type="ECO:0000256" key="12">
    <source>
        <dbReference type="HAMAP-Rule" id="MF_00004"/>
    </source>
</evidence>
<dbReference type="InterPro" id="IPR000836">
    <property type="entry name" value="PRTase_dom"/>
</dbReference>
<protein>
    <recommendedName>
        <fullName evidence="7 12">Adenine phosphoribosyltransferase</fullName>
        <shortName evidence="12">APRT</shortName>
        <ecNumber evidence="7 12">2.4.2.7</ecNumber>
    </recommendedName>
</protein>
<dbReference type="SUPFAM" id="SSF53271">
    <property type="entry name" value="PRTase-like"/>
    <property type="match status" value="1"/>
</dbReference>
<evidence type="ECO:0000256" key="2">
    <source>
        <dbReference type="ARBA" id="ARBA00003968"/>
    </source>
</evidence>
<name>A0A0B0EHV2_9BACT</name>
<dbReference type="GO" id="GO:0044209">
    <property type="term" value="P:AMP salvage"/>
    <property type="evidence" value="ECO:0007669"/>
    <property type="project" value="UniProtKB-UniRule"/>
</dbReference>
<dbReference type="PATRIC" id="fig|237368.3.peg.4317"/>
<dbReference type="Gene3D" id="3.40.50.2020">
    <property type="match status" value="1"/>
</dbReference>
<dbReference type="InterPro" id="IPR005764">
    <property type="entry name" value="Ade_phspho_trans"/>
</dbReference>
<dbReference type="HAMAP" id="MF_00004">
    <property type="entry name" value="Aden_phosphoribosyltr"/>
    <property type="match status" value="1"/>
</dbReference>
<comment type="subcellular location">
    <subcellularLocation>
        <location evidence="3 12">Cytoplasm</location>
    </subcellularLocation>
</comment>
<dbReference type="GO" id="GO:0016208">
    <property type="term" value="F:AMP binding"/>
    <property type="evidence" value="ECO:0007669"/>
    <property type="project" value="TreeGrafter"/>
</dbReference>
<dbReference type="GO" id="GO:0006166">
    <property type="term" value="P:purine ribonucleoside salvage"/>
    <property type="evidence" value="ECO:0007669"/>
    <property type="project" value="UniProtKB-UniRule"/>
</dbReference>
<dbReference type="EMBL" id="JRYO01000274">
    <property type="protein sequence ID" value="KHE90255.1"/>
    <property type="molecule type" value="Genomic_DNA"/>
</dbReference>
<keyword evidence="11 12" id="KW-0660">Purine salvage</keyword>
<evidence type="ECO:0000313" key="15">
    <source>
        <dbReference type="Proteomes" id="UP000030652"/>
    </source>
</evidence>
<dbReference type="UniPathway" id="UPA00588">
    <property type="reaction ID" value="UER00646"/>
</dbReference>
<proteinExistence type="inferred from homology"/>
<evidence type="ECO:0000259" key="13">
    <source>
        <dbReference type="Pfam" id="PF00156"/>
    </source>
</evidence>
<evidence type="ECO:0000256" key="10">
    <source>
        <dbReference type="ARBA" id="ARBA00022679"/>
    </source>
</evidence>
<evidence type="ECO:0000256" key="9">
    <source>
        <dbReference type="ARBA" id="ARBA00022676"/>
    </source>
</evidence>
<comment type="subunit">
    <text evidence="6 12">Homodimer.</text>
</comment>
<gene>
    <name evidence="12" type="primary">apt</name>
    <name evidence="14" type="ORF">SCABRO_04018</name>
</gene>
<accession>A0A0B0EHV2</accession>
<evidence type="ECO:0000256" key="6">
    <source>
        <dbReference type="ARBA" id="ARBA00011738"/>
    </source>
</evidence>
<dbReference type="PANTHER" id="PTHR32315">
    <property type="entry name" value="ADENINE PHOSPHORIBOSYLTRANSFERASE"/>
    <property type="match status" value="1"/>
</dbReference>
<evidence type="ECO:0000256" key="7">
    <source>
        <dbReference type="ARBA" id="ARBA00011893"/>
    </source>
</evidence>
<evidence type="ECO:0000256" key="1">
    <source>
        <dbReference type="ARBA" id="ARBA00000868"/>
    </source>
</evidence>
<dbReference type="InterPro" id="IPR050054">
    <property type="entry name" value="UPRTase/APRTase"/>
</dbReference>
<organism evidence="14 15">
    <name type="scientific">Candidatus Scalindua brodae</name>
    <dbReference type="NCBI Taxonomy" id="237368"/>
    <lineage>
        <taxon>Bacteria</taxon>
        <taxon>Pseudomonadati</taxon>
        <taxon>Planctomycetota</taxon>
        <taxon>Candidatus Brocadiia</taxon>
        <taxon>Candidatus Brocadiales</taxon>
        <taxon>Candidatus Scalinduaceae</taxon>
        <taxon>Candidatus Scalindua</taxon>
    </lineage>
</organism>
<keyword evidence="8 12" id="KW-0963">Cytoplasm</keyword>
<dbReference type="GO" id="GO:0006168">
    <property type="term" value="P:adenine salvage"/>
    <property type="evidence" value="ECO:0007669"/>
    <property type="project" value="InterPro"/>
</dbReference>
<dbReference type="FunFam" id="3.40.50.2020:FF:000004">
    <property type="entry name" value="Adenine phosphoribosyltransferase"/>
    <property type="match status" value="1"/>
</dbReference>
<evidence type="ECO:0000256" key="4">
    <source>
        <dbReference type="ARBA" id="ARBA00004659"/>
    </source>
</evidence>
<reference evidence="14 15" key="1">
    <citation type="submission" date="2014-10" db="EMBL/GenBank/DDBJ databases">
        <title>Draft genome of anammox bacterium scalindua brodae, obtained using differential coverage binning of sequence data from two enrichment reactors.</title>
        <authorList>
            <person name="Speth D.R."/>
            <person name="Russ L."/>
            <person name="Kartal B."/>
            <person name="Op den Camp H.J."/>
            <person name="Dutilh B.E."/>
            <person name="Jetten M.S."/>
        </authorList>
    </citation>
    <scope>NUCLEOTIDE SEQUENCE [LARGE SCALE GENOMIC DNA]</scope>
    <source>
        <strain evidence="14">RU1</strain>
    </source>
</reference>
<dbReference type="GO" id="GO:0003999">
    <property type="term" value="F:adenine phosphoribosyltransferase activity"/>
    <property type="evidence" value="ECO:0007669"/>
    <property type="project" value="UniProtKB-UniRule"/>
</dbReference>
<dbReference type="AlphaFoldDB" id="A0A0B0EHV2"/>
<sequence length="169" mass="18484">MLKELVREIPDFPKKGISFKDITPLLHNPASLKEIVDKLSERYANQKVDVIVGAEARGFLFGPAVAINLNVGFVPVRKPGKLPYETSSVTYDLEYGTDTLEIHKDAVKAGDNVLMMDDLLATGGTMIASCELVESLGGKIAGCAFLIELGFLNGKEKLSKYDIFSLIQY</sequence>
<comment type="caution">
    <text evidence="14">The sequence shown here is derived from an EMBL/GenBank/DDBJ whole genome shotgun (WGS) entry which is preliminary data.</text>
</comment>
<dbReference type="EC" id="2.4.2.7" evidence="7 12"/>
<comment type="catalytic activity">
    <reaction evidence="1 12">
        <text>AMP + diphosphate = 5-phospho-alpha-D-ribose 1-diphosphate + adenine</text>
        <dbReference type="Rhea" id="RHEA:16609"/>
        <dbReference type="ChEBI" id="CHEBI:16708"/>
        <dbReference type="ChEBI" id="CHEBI:33019"/>
        <dbReference type="ChEBI" id="CHEBI:58017"/>
        <dbReference type="ChEBI" id="CHEBI:456215"/>
        <dbReference type="EC" id="2.4.2.7"/>
    </reaction>
</comment>
<keyword evidence="9 12" id="KW-0328">Glycosyltransferase</keyword>
<evidence type="ECO:0000256" key="8">
    <source>
        <dbReference type="ARBA" id="ARBA00022490"/>
    </source>
</evidence>
<comment type="similarity">
    <text evidence="5 12">Belongs to the purine/pyrimidine phosphoribosyltransferase family.</text>
</comment>
<evidence type="ECO:0000313" key="14">
    <source>
        <dbReference type="EMBL" id="KHE90255.1"/>
    </source>
</evidence>
<dbReference type="NCBIfam" id="NF002633">
    <property type="entry name" value="PRK02304.1-2"/>
    <property type="match status" value="1"/>
</dbReference>
<dbReference type="Pfam" id="PF00156">
    <property type="entry name" value="Pribosyltran"/>
    <property type="match status" value="1"/>
</dbReference>
<evidence type="ECO:0000256" key="11">
    <source>
        <dbReference type="ARBA" id="ARBA00022726"/>
    </source>
</evidence>
<dbReference type="NCBIfam" id="NF002634">
    <property type="entry name" value="PRK02304.1-3"/>
    <property type="match status" value="1"/>
</dbReference>
<dbReference type="Proteomes" id="UP000030652">
    <property type="component" value="Unassembled WGS sequence"/>
</dbReference>
<evidence type="ECO:0000256" key="3">
    <source>
        <dbReference type="ARBA" id="ARBA00004496"/>
    </source>
</evidence>
<evidence type="ECO:0000256" key="5">
    <source>
        <dbReference type="ARBA" id="ARBA00008391"/>
    </source>
</evidence>
<dbReference type="InterPro" id="IPR029057">
    <property type="entry name" value="PRTase-like"/>
</dbReference>
<dbReference type="GO" id="GO:0002055">
    <property type="term" value="F:adenine binding"/>
    <property type="evidence" value="ECO:0007669"/>
    <property type="project" value="TreeGrafter"/>
</dbReference>
<keyword evidence="10 12" id="KW-0808">Transferase</keyword>
<comment type="pathway">
    <text evidence="4 12">Purine metabolism; AMP biosynthesis via salvage pathway; AMP from adenine: step 1/1.</text>
</comment>